<evidence type="ECO:0000256" key="5">
    <source>
        <dbReference type="ARBA" id="ARBA00023242"/>
    </source>
</evidence>
<keyword evidence="6" id="KW-0131">Cell cycle</keyword>
<feature type="region of interest" description="Disordered" evidence="7">
    <location>
        <begin position="1382"/>
        <end position="1451"/>
    </location>
</feature>
<evidence type="ECO:0000256" key="7">
    <source>
        <dbReference type="SAM" id="MobiDB-lite"/>
    </source>
</evidence>
<evidence type="ECO:0000256" key="3">
    <source>
        <dbReference type="ARBA" id="ARBA00022776"/>
    </source>
</evidence>
<dbReference type="Pfam" id="PF12717">
    <property type="entry name" value="Cnd1"/>
    <property type="match status" value="1"/>
</dbReference>
<keyword evidence="4" id="KW-0226">DNA condensation</keyword>
<feature type="region of interest" description="Disordered" evidence="7">
    <location>
        <begin position="164"/>
        <end position="204"/>
    </location>
</feature>
<organism evidence="9 10">
    <name type="scientific">Tegillarca granosa</name>
    <name type="common">Malaysian cockle</name>
    <name type="synonym">Anadara granosa</name>
    <dbReference type="NCBI Taxonomy" id="220873"/>
    <lineage>
        <taxon>Eukaryota</taxon>
        <taxon>Metazoa</taxon>
        <taxon>Spiralia</taxon>
        <taxon>Lophotrochozoa</taxon>
        <taxon>Mollusca</taxon>
        <taxon>Bivalvia</taxon>
        <taxon>Autobranchia</taxon>
        <taxon>Pteriomorphia</taxon>
        <taxon>Arcoida</taxon>
        <taxon>Arcoidea</taxon>
        <taxon>Arcidae</taxon>
        <taxon>Tegillarca</taxon>
    </lineage>
</organism>
<keyword evidence="10" id="KW-1185">Reference proteome</keyword>
<dbReference type="Proteomes" id="UP001217089">
    <property type="component" value="Unassembled WGS sequence"/>
</dbReference>
<evidence type="ECO:0000256" key="6">
    <source>
        <dbReference type="ARBA" id="ARBA00023306"/>
    </source>
</evidence>
<dbReference type="InterPro" id="IPR016024">
    <property type="entry name" value="ARM-type_fold"/>
</dbReference>
<feature type="region of interest" description="Disordered" evidence="7">
    <location>
        <begin position="1246"/>
        <end position="1348"/>
    </location>
</feature>
<evidence type="ECO:0000259" key="8">
    <source>
        <dbReference type="Pfam" id="PF12717"/>
    </source>
</evidence>
<evidence type="ECO:0000313" key="10">
    <source>
        <dbReference type="Proteomes" id="UP001217089"/>
    </source>
</evidence>
<dbReference type="PANTHER" id="PTHR14222:SF1">
    <property type="entry name" value="CONDENSIN-2 COMPLEX SUBUNIT D3"/>
    <property type="match status" value="1"/>
</dbReference>
<sequence>MKMANSRKSLDAFVKLELQNLEKEWVKGIWDSDFTDIDMLDIATENDIQNNNYHTQTLKLLLRVLENWITDKEGQNGEGLWTVLVENDISHKSFIALLAFLIDNGTKKTSSLVQKEAAVLSCSNYLKLLTVPGSGAFKVFHPVLYEKCVDVLKLWNNIGVGKRKRSISPGQNKSKRKKSTSPSPGRGQRNRQSRDKNSQRNNSDLVQDFYGSDEEEDSVEELAPQEMSSLKKLLKALLQDLVCMLEAVSLRQSEASADHTVQRLAYLSRQETEDFDGKFDKQNLPLTRMSVPELAYKVSEFYLSNNDIYLKLYKMDWHTYVDHYMVIVGFVVHSTFKNLLPNLLMLSGDNNKGVAANTIPRYLCLAKDQAVSFVCYLLKVCGDRALDSVRTLIQHLCTKVPDRAEYRHKVTQAVVTILNELPVPTYCKMVEWFFKLSKHKINNRAFAVDLVSSLLALPEKEINGTDVEEDLVLLTKHQSLLGILLARCSDIAPTVRSRALAAFSQCFTSHEVGIKNTLKDIVTPRIGPRVGGPPHLIPTPVVENRAQGLCTNDSQTVSDKTADNDETPGVTDETPARGLPGVNYQTPFLQIALTPYNPELSDDGGILSMFRRRAKDEKVIVRKSALQAIEQAIRFEAPDYRRQDIEVLVERCRDPALSVRKQAMQCLTDLMLEMPTEKTLQESVSSSHKLAWDLLGIISKFESVDLRRYLQKSCRYWARQGKIKPSLITALETHIYSNKNEETWMLIAELAPAVPKLSHGFVLDYWEKEANNSDGKFTFHNLLNLFCRVESHFQTLQRVLTVIRCIAKHIPDEKRNSLIDALKERLKKFDSPPELIAITISTLSKLYEAQAEKSSKRIDRESWCVDLLHASDKYLSHVILDEKGGIDDEDKVVRHLFTLGEIAQLCPAKTPKRVFLIVQSMIAAPCITSVPSSQGKLCLQNEDLAKKCVAALARELETSPDPTIRNNVVIIMCDLCVRYTTTADRYVSNIAACLKDESQLVRKQTLTLLTRLLQEDFLKWKGTLFFRFISTLLDDNKEITDFAEFCLVHLLFQRHPDMFFHHFMECIFHFNAYEGHSSNKRLKLYLFMLDNMTDEHRFHLTAKICQVILGGVVDGIIPLNTESSALLQDSLHILSSKEIKLTSLRVKQNEDVVADEQEMAAVVIAAAKKNIITQVVKKNVIENIVPIVMSLKHMLEKHRSPVLKDLMYYLRELMKDYKTEVKDILAADRQLASEIEFDLRKFEEQQEEAMKRKSTAQSMQNSPTIQSIQPSPAVGSTKGTPATGTSSPSNQPKSPSTNKDTPLHGSRVPQPVIRNPGSVELSTRSPLGSSSGSRQQHRTQSPLKNPPVMSLLNEHRATPRREAPLSTIALLNSAKKLISKVQQMDASKLNSPSGKTPENNRRKSCFSKGDKADNDNESSPAGFAVDEETSEENTPLRPNTRSTRAISTPSGVLGNITFHMDQNVTLIPPSPIPTSLPIRVYADMSDEAESPVTPRKRNNKQTEKEVVYMFSPDKPSPKPRKWNVKSAPPTRSVRGKDIENIDSDGEESKFLSLSEQGNENSNISKKDTRKTAVPDKNQDKPVVRRSSGRRNVKSRRK</sequence>
<feature type="compositionally biased region" description="Polar residues" evidence="7">
    <location>
        <begin position="1551"/>
        <end position="1563"/>
    </location>
</feature>
<feature type="compositionally biased region" description="Polar residues" evidence="7">
    <location>
        <begin position="1277"/>
        <end position="1300"/>
    </location>
</feature>
<dbReference type="Gene3D" id="1.25.10.10">
    <property type="entry name" value="Leucine-rich Repeat Variant"/>
    <property type="match status" value="3"/>
</dbReference>
<feature type="region of interest" description="Disordered" evidence="7">
    <location>
        <begin position="552"/>
        <end position="579"/>
    </location>
</feature>
<reference evidence="9 10" key="1">
    <citation type="submission" date="2022-12" db="EMBL/GenBank/DDBJ databases">
        <title>Chromosome-level genome of Tegillarca granosa.</title>
        <authorList>
            <person name="Kim J."/>
        </authorList>
    </citation>
    <scope>NUCLEOTIDE SEQUENCE [LARGE SCALE GENOMIC DNA]</scope>
    <source>
        <strain evidence="9">Teg-2019</strain>
        <tissue evidence="9">Adductor muscle</tissue>
    </source>
</reference>
<feature type="compositionally biased region" description="Polar residues" evidence="7">
    <location>
        <begin position="1255"/>
        <end position="1270"/>
    </location>
</feature>
<dbReference type="InterPro" id="IPR026971">
    <property type="entry name" value="CND1/NCAPD3"/>
</dbReference>
<evidence type="ECO:0000256" key="4">
    <source>
        <dbReference type="ARBA" id="ARBA00023067"/>
    </source>
</evidence>
<dbReference type="PANTHER" id="PTHR14222">
    <property type="entry name" value="CONDENSIN"/>
    <property type="match status" value="1"/>
</dbReference>
<dbReference type="InterPro" id="IPR011989">
    <property type="entry name" value="ARM-like"/>
</dbReference>
<proteinExistence type="predicted"/>
<evidence type="ECO:0000256" key="2">
    <source>
        <dbReference type="ARBA" id="ARBA00022618"/>
    </source>
</evidence>
<feature type="domain" description="Condensin complex subunit 1 C-terminal" evidence="8">
    <location>
        <begin position="963"/>
        <end position="1106"/>
    </location>
</feature>
<comment type="caution">
    <text evidence="9">The sequence shown here is derived from an EMBL/GenBank/DDBJ whole genome shotgun (WGS) entry which is preliminary data.</text>
</comment>
<accession>A0ABQ9E6W8</accession>
<name>A0ABQ9E6W8_TEGGR</name>
<protein>
    <recommendedName>
        <fullName evidence="8">Condensin complex subunit 1 C-terminal domain-containing protein</fullName>
    </recommendedName>
</protein>
<evidence type="ECO:0000313" key="9">
    <source>
        <dbReference type="EMBL" id="KAJ8299265.1"/>
    </source>
</evidence>
<dbReference type="EMBL" id="JARBDR010000921">
    <property type="protein sequence ID" value="KAJ8299265.1"/>
    <property type="molecule type" value="Genomic_DNA"/>
</dbReference>
<feature type="compositionally biased region" description="Polar residues" evidence="7">
    <location>
        <begin position="1382"/>
        <end position="1397"/>
    </location>
</feature>
<feature type="compositionally biased region" description="Low complexity" evidence="7">
    <location>
        <begin position="1321"/>
        <end position="1334"/>
    </location>
</feature>
<keyword evidence="3" id="KW-0498">Mitosis</keyword>
<dbReference type="InterPro" id="IPR032682">
    <property type="entry name" value="Cnd1_C"/>
</dbReference>
<feature type="region of interest" description="Disordered" evidence="7">
    <location>
        <begin position="1510"/>
        <end position="1597"/>
    </location>
</feature>
<feature type="compositionally biased region" description="Basic residues" evidence="7">
    <location>
        <begin position="1586"/>
        <end position="1597"/>
    </location>
</feature>
<dbReference type="SUPFAM" id="SSF48371">
    <property type="entry name" value="ARM repeat"/>
    <property type="match status" value="1"/>
</dbReference>
<gene>
    <name evidence="9" type="ORF">KUTeg_023325</name>
</gene>
<comment type="subcellular location">
    <subcellularLocation>
        <location evidence="1">Nucleus</location>
    </subcellularLocation>
</comment>
<evidence type="ECO:0000256" key="1">
    <source>
        <dbReference type="ARBA" id="ARBA00004123"/>
    </source>
</evidence>
<keyword evidence="2" id="KW-0132">Cell division</keyword>
<feature type="compositionally biased region" description="Polar residues" evidence="7">
    <location>
        <begin position="1432"/>
        <end position="1450"/>
    </location>
</feature>
<keyword evidence="5" id="KW-0539">Nucleus</keyword>
<feature type="compositionally biased region" description="Basic and acidic residues" evidence="7">
    <location>
        <begin position="1564"/>
        <end position="1582"/>
    </location>
</feature>